<accession>A0A139AEB8</accession>
<organism evidence="3 4">
    <name type="scientific">Gonapodya prolifera (strain JEL478)</name>
    <name type="common">Monoblepharis prolifera</name>
    <dbReference type="NCBI Taxonomy" id="1344416"/>
    <lineage>
        <taxon>Eukaryota</taxon>
        <taxon>Fungi</taxon>
        <taxon>Fungi incertae sedis</taxon>
        <taxon>Chytridiomycota</taxon>
        <taxon>Chytridiomycota incertae sedis</taxon>
        <taxon>Monoblepharidomycetes</taxon>
        <taxon>Monoblepharidales</taxon>
        <taxon>Gonapodyaceae</taxon>
        <taxon>Gonapodya</taxon>
    </lineage>
</organism>
<feature type="domain" description="F-box" evidence="2">
    <location>
        <begin position="1"/>
        <end position="44"/>
    </location>
</feature>
<dbReference type="PANTHER" id="PTHR39741">
    <property type="entry name" value="F-BOX DOMAIN CONTAINING PROTEIN, EXPRESSED"/>
    <property type="match status" value="1"/>
</dbReference>
<evidence type="ECO:0000313" key="3">
    <source>
        <dbReference type="EMBL" id="KXS14934.1"/>
    </source>
</evidence>
<dbReference type="AlphaFoldDB" id="A0A139AEB8"/>
<dbReference type="InterPro" id="IPR055336">
    <property type="entry name" value="At4g00755-like"/>
</dbReference>
<dbReference type="STRING" id="1344416.A0A139AEB8"/>
<evidence type="ECO:0000313" key="4">
    <source>
        <dbReference type="Proteomes" id="UP000070544"/>
    </source>
</evidence>
<dbReference type="OMA" id="NNIGATH"/>
<proteinExistence type="predicted"/>
<dbReference type="EMBL" id="KQ965765">
    <property type="protein sequence ID" value="KXS14934.1"/>
    <property type="molecule type" value="Genomic_DNA"/>
</dbReference>
<dbReference type="PANTHER" id="PTHR39741:SF2">
    <property type="entry name" value="F-BOX DOMAIN-CONTAINING PROTEIN"/>
    <property type="match status" value="1"/>
</dbReference>
<feature type="region of interest" description="Disordered" evidence="1">
    <location>
        <begin position="61"/>
        <end position="90"/>
    </location>
</feature>
<gene>
    <name evidence="3" type="ORF">M427DRAFT_70272</name>
</gene>
<evidence type="ECO:0000259" key="2">
    <source>
        <dbReference type="PROSITE" id="PS50181"/>
    </source>
</evidence>
<dbReference type="InterPro" id="IPR036047">
    <property type="entry name" value="F-box-like_dom_sf"/>
</dbReference>
<dbReference type="PROSITE" id="PS50181">
    <property type="entry name" value="FBOX"/>
    <property type="match status" value="1"/>
</dbReference>
<dbReference type="Pfam" id="PF12937">
    <property type="entry name" value="F-box-like"/>
    <property type="match status" value="1"/>
</dbReference>
<reference evidence="3 4" key="1">
    <citation type="journal article" date="2015" name="Genome Biol. Evol.">
        <title>Phylogenomic analyses indicate that early fungi evolved digesting cell walls of algal ancestors of land plants.</title>
        <authorList>
            <person name="Chang Y."/>
            <person name="Wang S."/>
            <person name="Sekimoto S."/>
            <person name="Aerts A.L."/>
            <person name="Choi C."/>
            <person name="Clum A."/>
            <person name="LaButti K.M."/>
            <person name="Lindquist E.A."/>
            <person name="Yee Ngan C."/>
            <person name="Ohm R.A."/>
            <person name="Salamov A.A."/>
            <person name="Grigoriev I.V."/>
            <person name="Spatafora J.W."/>
            <person name="Berbee M.L."/>
        </authorList>
    </citation>
    <scope>NUCLEOTIDE SEQUENCE [LARGE SCALE GENOMIC DNA]</scope>
    <source>
        <strain evidence="3 4">JEL478</strain>
    </source>
</reference>
<name>A0A139AEB8_GONPJ</name>
<feature type="region of interest" description="Disordered" evidence="1">
    <location>
        <begin position="494"/>
        <end position="515"/>
    </location>
</feature>
<sequence>MDLLPPELQCRILSFLHPRDIGHVAQSCRRLSAIATDPSLWVELATRGVLLDIEEQNGLRAEEIDGDDGDLSPRDSDINLQNGKSRHERPLPRVSLRAPREIAVPAFIPDPPFNATAEYGSKSTVFAETLVASRLKLSLRDWLPHGTEKEFFQALYKVSTSPPPSFDILGRGVYQSSADHDSQSISATLDDHPHAFWSSTGSDLSHPSEAPRETLVYAFVGQACVVQEITVQWFTALFQLGSPWYGPFWVRFSVGYHEDSENDIRVHERSWTGPGDLQTPSTMLRPHYVSPYVPVRTEQAVTIFKPPTFVSGSYLRIDMYGRSGQQPSDMKRYVVIGRVQCLGWTSSTSDTGTLASLGRSSAKALALSANRIHRLLADPSTSLNQPLKSLDPPPRAIYSEFYHRYEIRARDADVVQALAQEMRSASSQVGVRFDQLRSVWSTCAGRAMQLSSEARSTRALPLFLEARSRQMYQLHQASEVQDVFLTSNPTAREEYRRRRAGNAEPSSPPQLTPEDDPTEYYFRLLANSGLDVTEKEGVAMIELISSHPSFSTTRSTQLAVTPQSARFRRLLSENRIVYGKELGDTLWKVGDFGAASTVWFRGNVVDRCISCFLHSRNYSPLIRFLQVSAPNAQALIVSMLERIINRRGYEEGSRFAIAVLSADWSLRHAVCQAIGVEVRELESRVRPPMGGLFGLGGVAGVGVDLGDNAAWLEEEGKRRDVVEGFQAPAPVGVAGQRTSIKSGDVIFDDV</sequence>
<dbReference type="InterPro" id="IPR001810">
    <property type="entry name" value="F-box_dom"/>
</dbReference>
<protein>
    <recommendedName>
        <fullName evidence="2">F-box domain-containing protein</fullName>
    </recommendedName>
</protein>
<dbReference type="OrthoDB" id="2162805at2759"/>
<dbReference type="SUPFAM" id="SSF81383">
    <property type="entry name" value="F-box domain"/>
    <property type="match status" value="1"/>
</dbReference>
<dbReference type="Gene3D" id="1.20.1280.50">
    <property type="match status" value="1"/>
</dbReference>
<keyword evidence="4" id="KW-1185">Reference proteome</keyword>
<dbReference type="Proteomes" id="UP000070544">
    <property type="component" value="Unassembled WGS sequence"/>
</dbReference>
<evidence type="ECO:0000256" key="1">
    <source>
        <dbReference type="SAM" id="MobiDB-lite"/>
    </source>
</evidence>